<proteinExistence type="inferred from homology"/>
<dbReference type="InterPro" id="IPR001670">
    <property type="entry name" value="ADH_Fe/GldA"/>
</dbReference>
<dbReference type="GO" id="GO:0018576">
    <property type="term" value="F:catechol 1,2-dioxygenase activity"/>
    <property type="evidence" value="ECO:0007669"/>
    <property type="project" value="InterPro"/>
</dbReference>
<dbReference type="Pfam" id="PF25137">
    <property type="entry name" value="ADH_Fe_C"/>
    <property type="match status" value="1"/>
</dbReference>
<protein>
    <submittedName>
        <fullName evidence="9">Alcohol dehydrogenase class IV</fullName>
    </submittedName>
</protein>
<dbReference type="EMBL" id="VIWT01000002">
    <property type="protein sequence ID" value="TWF90958.1"/>
    <property type="molecule type" value="Genomic_DNA"/>
</dbReference>
<comment type="similarity">
    <text evidence="2">Belongs to the intradiol ring-cleavage dioxygenase family.</text>
</comment>
<keyword evidence="10" id="KW-1185">Reference proteome</keyword>
<dbReference type="AlphaFoldDB" id="A0A561TV19"/>
<comment type="caution">
    <text evidence="9">The sequence shown here is derived from an EMBL/GenBank/DDBJ whole genome shotgun (WGS) entry which is preliminary data.</text>
</comment>
<dbReference type="Gene3D" id="2.60.130.10">
    <property type="entry name" value="Aromatic compound dioxygenase"/>
    <property type="match status" value="1"/>
</dbReference>
<accession>A0A561TV19</accession>
<evidence type="ECO:0000256" key="1">
    <source>
        <dbReference type="ARBA" id="ARBA00001965"/>
    </source>
</evidence>
<organism evidence="9 10">
    <name type="scientific">Kitasatospora viridis</name>
    <dbReference type="NCBI Taxonomy" id="281105"/>
    <lineage>
        <taxon>Bacteria</taxon>
        <taxon>Bacillati</taxon>
        <taxon>Actinomycetota</taxon>
        <taxon>Actinomycetes</taxon>
        <taxon>Kitasatosporales</taxon>
        <taxon>Streptomycetaceae</taxon>
        <taxon>Kitasatospora</taxon>
    </lineage>
</organism>
<dbReference type="CDD" id="cd08177">
    <property type="entry name" value="MAR"/>
    <property type="match status" value="1"/>
</dbReference>
<dbReference type="Pfam" id="PF04444">
    <property type="entry name" value="Dioxygenase_N"/>
    <property type="match status" value="1"/>
</dbReference>
<comment type="cofactor">
    <cofactor evidence="1">
        <name>Fe(3+)</name>
        <dbReference type="ChEBI" id="CHEBI:29034"/>
    </cofactor>
</comment>
<dbReference type="InterPro" id="IPR015889">
    <property type="entry name" value="Intradiol_dOase_core"/>
</dbReference>
<evidence type="ECO:0000313" key="10">
    <source>
        <dbReference type="Proteomes" id="UP000317940"/>
    </source>
</evidence>
<gene>
    <name evidence="9" type="ORF">FHX73_1270</name>
</gene>
<dbReference type="PANTHER" id="PTHR33711">
    <property type="entry name" value="DIOXYGENASE, PUTATIVE (AFU_ORTHOLOGUE AFUA_2G02910)-RELATED"/>
    <property type="match status" value="1"/>
</dbReference>
<dbReference type="Pfam" id="PF00775">
    <property type="entry name" value="Dioxygenase_C"/>
    <property type="match status" value="1"/>
</dbReference>
<dbReference type="InterPro" id="IPR056798">
    <property type="entry name" value="ADH_Fe_C"/>
</dbReference>
<evidence type="ECO:0000256" key="2">
    <source>
        <dbReference type="ARBA" id="ARBA00007825"/>
    </source>
</evidence>
<dbReference type="InterPro" id="IPR000627">
    <property type="entry name" value="Intradiol_dOase_C"/>
</dbReference>
<keyword evidence="3" id="KW-0479">Metal-binding</keyword>
<evidence type="ECO:0000256" key="3">
    <source>
        <dbReference type="ARBA" id="ARBA00022723"/>
    </source>
</evidence>
<evidence type="ECO:0000256" key="7">
    <source>
        <dbReference type="SAM" id="MobiDB-lite"/>
    </source>
</evidence>
<keyword evidence="4" id="KW-0223">Dioxygenase</keyword>
<dbReference type="Gene3D" id="1.20.1090.10">
    <property type="entry name" value="Dehydroquinate synthase-like - alpha domain"/>
    <property type="match status" value="1"/>
</dbReference>
<dbReference type="InterPro" id="IPR007535">
    <property type="entry name" value="Catechol_dOase_N"/>
</dbReference>
<dbReference type="GO" id="GO:0018506">
    <property type="term" value="F:maleylacetate reductase activity"/>
    <property type="evidence" value="ECO:0007669"/>
    <property type="project" value="InterPro"/>
</dbReference>
<reference evidence="9 10" key="1">
    <citation type="submission" date="2019-06" db="EMBL/GenBank/DDBJ databases">
        <title>Sequencing the genomes of 1000 actinobacteria strains.</title>
        <authorList>
            <person name="Klenk H.-P."/>
        </authorList>
    </citation>
    <scope>NUCLEOTIDE SEQUENCE [LARGE SCALE GENOMIC DNA]</scope>
    <source>
        <strain evidence="9 10">DSM 44826</strain>
    </source>
</reference>
<feature type="domain" description="Intradiol ring-cleavage dioxygenases" evidence="8">
    <location>
        <begin position="500"/>
        <end position="528"/>
    </location>
</feature>
<dbReference type="Gene3D" id="3.40.50.1970">
    <property type="match status" value="1"/>
</dbReference>
<evidence type="ECO:0000256" key="6">
    <source>
        <dbReference type="ARBA" id="ARBA00023004"/>
    </source>
</evidence>
<dbReference type="GO" id="GO:0009712">
    <property type="term" value="P:catechol-containing compound metabolic process"/>
    <property type="evidence" value="ECO:0007669"/>
    <property type="project" value="InterPro"/>
</dbReference>
<evidence type="ECO:0000259" key="8">
    <source>
        <dbReference type="PROSITE" id="PS00083"/>
    </source>
</evidence>
<dbReference type="GO" id="GO:0008199">
    <property type="term" value="F:ferric iron binding"/>
    <property type="evidence" value="ECO:0007669"/>
    <property type="project" value="InterPro"/>
</dbReference>
<keyword evidence="6" id="KW-0408">Iron</keyword>
<evidence type="ECO:0000313" key="9">
    <source>
        <dbReference type="EMBL" id="TWF90958.1"/>
    </source>
</evidence>
<evidence type="ECO:0000256" key="5">
    <source>
        <dbReference type="ARBA" id="ARBA00023002"/>
    </source>
</evidence>
<dbReference type="InterPro" id="IPR034786">
    <property type="entry name" value="MAR"/>
</dbReference>
<dbReference type="Pfam" id="PF00465">
    <property type="entry name" value="Fe-ADH"/>
    <property type="match status" value="1"/>
</dbReference>
<name>A0A561TV19_9ACTN</name>
<feature type="region of interest" description="Disordered" evidence="7">
    <location>
        <begin position="628"/>
        <end position="649"/>
    </location>
</feature>
<keyword evidence="5" id="KW-0560">Oxidoreductase</keyword>
<evidence type="ECO:0000256" key="4">
    <source>
        <dbReference type="ARBA" id="ARBA00022964"/>
    </source>
</evidence>
<dbReference type="PANTHER" id="PTHR33711:SF7">
    <property type="entry name" value="INTRADIOL RING-CLEAVAGE DIOXYGENASES DOMAIN-CONTAINING PROTEIN-RELATED"/>
    <property type="match status" value="1"/>
</dbReference>
<dbReference type="SUPFAM" id="SSF56796">
    <property type="entry name" value="Dehydroquinate synthase-like"/>
    <property type="match status" value="1"/>
</dbReference>
<dbReference type="PROSITE" id="PS00083">
    <property type="entry name" value="INTRADIOL_DIOXYGENAS"/>
    <property type="match status" value="1"/>
</dbReference>
<dbReference type="Proteomes" id="UP000317940">
    <property type="component" value="Unassembled WGS sequence"/>
</dbReference>
<dbReference type="InterPro" id="IPR050770">
    <property type="entry name" value="Intradiol_RC_Dioxygenase"/>
</dbReference>
<dbReference type="SUPFAM" id="SSF49482">
    <property type="entry name" value="Aromatic compound dioxygenase"/>
    <property type="match status" value="1"/>
</dbReference>
<sequence length="665" mass="69697">MSMTFSHRTLGQRVLSGSGQAAAHLAAECERLGATRVMVLASPGRRQLAERVCAGIEVALRFDRVVEHVPVELAEAARAAAAAHGIDLLVSVGGGSATGLAKAVALTTGLPIVAVPTTYAGSEATDVWGLTEGRTKTTGSDDRVLPVSVIHDAELTRTLPVGLSVASGLNSLAHCVDSLWAPRADPINRALALEGARALAAALPAIVADGGDLAAREQALHGSYSAAVAFASAGSGLHHRICHVLGGTFGLPHAQTHAIVLPYVLALNAHAVPALSARLAAALGHPGPADGDPAVAAVAALERLREALGAPRRLADLGLTERDLPEAVRRILAAAPATNPVPVTEQDLMALLTAALTGSAPAATDRDQSAREQELRESELADRAVAGFAACPDPRLRRLLESLTGHLHAFVREVRLTEREWRGAVEFLAEAGHRTDDKRQEFVLLSDVLGVSMQTVAVNNEAYRDATEATVLGPFFVADSPEVPLGGDLAGGAPGTPCWVEGTVTDTDGKPVGGALIEVWQADEDGQYDVQYPDGRVAGRGRLRADRDGGYRFWALKPTRYPVPDDGPVGRLLAAAGRSAMRPAHLHFMVTAPGHRTLVTHIFVEDDPQLLFGDAVFGVRDGLVKRFADQRPGTPAPDGREPGSLQPGGRAWSRVRFDIVLAPGE</sequence>